<dbReference type="Proteomes" id="UP000500857">
    <property type="component" value="Chromosome"/>
</dbReference>
<feature type="domain" description="NACHT conflict system C-terminal helical" evidence="1">
    <location>
        <begin position="680"/>
        <end position="764"/>
    </location>
</feature>
<accession>A0A6H1TYY6</accession>
<name>A0A6H1TYY6_9CYAN</name>
<dbReference type="Gene3D" id="3.40.50.300">
    <property type="entry name" value="P-loop containing nucleotide triphosphate hydrolases"/>
    <property type="match status" value="1"/>
</dbReference>
<dbReference type="AlphaFoldDB" id="A0A6H1TYY6"/>
<keyword evidence="3" id="KW-1185">Reference proteome</keyword>
<dbReference type="RefSeq" id="WP_168569980.1">
    <property type="nucleotide sequence ID" value="NZ_CP051167.1"/>
</dbReference>
<dbReference type="PANTHER" id="PTHR46844:SF1">
    <property type="entry name" value="SLR5058 PROTEIN"/>
    <property type="match status" value="1"/>
</dbReference>
<dbReference type="EMBL" id="CP051167">
    <property type="protein sequence ID" value="QIZ71828.1"/>
    <property type="molecule type" value="Genomic_DNA"/>
</dbReference>
<protein>
    <recommendedName>
        <fullName evidence="1">NACHT conflict system C-terminal helical domain-containing protein</fullName>
    </recommendedName>
</protein>
<dbReference type="SUPFAM" id="SSF52540">
    <property type="entry name" value="P-loop containing nucleoside triphosphate hydrolases"/>
    <property type="match status" value="1"/>
</dbReference>
<evidence type="ECO:0000313" key="3">
    <source>
        <dbReference type="Proteomes" id="UP000500857"/>
    </source>
</evidence>
<proteinExistence type="predicted"/>
<sequence>MKDIDSPIAEASAHVTAVAREILFDGRPPLLTAIAKALDRTTADAIADGAARYAAQFLRHYGVLRFLGCNAVVPLTARQFDVQLVLAGNRDEGFVAPSPSADGRSALELADAIPYLLVLGPSGSGKSTVLKTIGVETLAGRKLGQIWKQSYLPVYIECKSFTDPKLQLQKEIAERFRRVGFPSPEKLTEKALSAGRLCIILDGVGQVAGATARKTIAQIEEFIGQYPKNRYIASDRLGFVPGAPTLPEPAAIARLLDLNARQFQSVAIAPLDDRQCHHLSSLWFERTGTERSRRSAFWHDLDRLNQGAARNLARTPLGAILLCWVYARSQQLPDDASALYARAIDLLLDRALSETEAIAGAPLPCANPRQRAIDWLSELAYRGLVSNSFWFSPSEIGNHCPPELNPDPRAIDPVAAIGIGSGILHDLDPEECAFSHLSLQEYLSARYIQQHRLSAQTANELLLCEQWQAVFLFLAGIRQPKADKLLLLIEAAGRAFVRSSKVKSLLQWCDRLADGIRGPYKPSARRAAALFLILAIDSTLKPPNAERMTDAARELGAEIDLLAGNDRAVQAALDLAQILELDAIAPISRARRSARELTRNLTFARHRALDLDRGARELTRDLAQKLARDRARQLPFDVDFALKRNLDVAVDRIRDLAFVSILARELEQMQLFENGSRLIESLEVFQLAIPSDNDSCEIHFGFRDRIRQSWSVAWECDPQWLDLSDAERQELADYLRANWTIVRCYQVARDVTPTTWKVIEDRMLCCD</sequence>
<reference evidence="2 3" key="1">
    <citation type="submission" date="2020-04" db="EMBL/GenBank/DDBJ databases">
        <authorList>
            <person name="Basu S."/>
            <person name="Maruthanayagam V."/>
            <person name="Chakraborty S."/>
            <person name="Pramanik A."/>
            <person name="Mukherjee J."/>
            <person name="Brink B."/>
        </authorList>
    </citation>
    <scope>NUCLEOTIDE SEQUENCE [LARGE SCALE GENOMIC DNA]</scope>
    <source>
        <strain evidence="2 3">AP17</strain>
    </source>
</reference>
<gene>
    <name evidence="2" type="ORF">HCG48_15590</name>
</gene>
<dbReference type="Pfam" id="PF22727">
    <property type="entry name" value="NCH2"/>
    <property type="match status" value="1"/>
</dbReference>
<dbReference type="InterPro" id="IPR027417">
    <property type="entry name" value="P-loop_NTPase"/>
</dbReference>
<evidence type="ECO:0000259" key="1">
    <source>
        <dbReference type="Pfam" id="PF22727"/>
    </source>
</evidence>
<dbReference type="InterPro" id="IPR054501">
    <property type="entry name" value="NCH2"/>
</dbReference>
<dbReference type="PANTHER" id="PTHR46844">
    <property type="entry name" value="SLR5058 PROTEIN"/>
    <property type="match status" value="1"/>
</dbReference>
<evidence type="ECO:0000313" key="2">
    <source>
        <dbReference type="EMBL" id="QIZ71828.1"/>
    </source>
</evidence>
<organism evidence="2 3">
    <name type="scientific">Oxynema aestuarii AP17</name>
    <dbReference type="NCBI Taxonomy" id="2064643"/>
    <lineage>
        <taxon>Bacteria</taxon>
        <taxon>Bacillati</taxon>
        <taxon>Cyanobacteriota</taxon>
        <taxon>Cyanophyceae</taxon>
        <taxon>Oscillatoriophycideae</taxon>
        <taxon>Oscillatoriales</taxon>
        <taxon>Oscillatoriaceae</taxon>
        <taxon>Oxynema</taxon>
        <taxon>Oxynema aestuarii</taxon>
    </lineage>
</organism>
<dbReference type="KEGG" id="oxy:HCG48_15590"/>